<dbReference type="InterPro" id="IPR042106">
    <property type="entry name" value="Nuo/plastoQ_OxRdtase_6_NuoJ"/>
</dbReference>
<keyword evidence="5 6" id="KW-0472">Membrane</keyword>
<gene>
    <name evidence="8" type="ORF">GCM10007071_02730</name>
</gene>
<evidence type="ECO:0000256" key="6">
    <source>
        <dbReference type="SAM" id="Phobius"/>
    </source>
</evidence>
<accession>A0ABQ3AMV5</accession>
<comment type="caution">
    <text evidence="8">The sequence shown here is derived from an EMBL/GenBank/DDBJ whole genome shotgun (WGS) entry which is preliminary data.</text>
</comment>
<evidence type="ECO:0000256" key="3">
    <source>
        <dbReference type="ARBA" id="ARBA00022692"/>
    </source>
</evidence>
<feature type="domain" description="MrpA C-terminal/MbhD" evidence="7">
    <location>
        <begin position="13"/>
        <end position="78"/>
    </location>
</feature>
<reference evidence="9" key="1">
    <citation type="journal article" date="2019" name="Int. J. Syst. Evol. Microbiol.">
        <title>The Global Catalogue of Microorganisms (GCM) 10K type strain sequencing project: providing services to taxonomists for standard genome sequencing and annotation.</title>
        <authorList>
            <consortium name="The Broad Institute Genomics Platform"/>
            <consortium name="The Broad Institute Genome Sequencing Center for Infectious Disease"/>
            <person name="Wu L."/>
            <person name="Ma J."/>
        </authorList>
    </citation>
    <scope>NUCLEOTIDE SEQUENCE [LARGE SCALE GENOMIC DNA]</scope>
    <source>
        <strain evidence="9">KCTC 22280</strain>
    </source>
</reference>
<evidence type="ECO:0000256" key="4">
    <source>
        <dbReference type="ARBA" id="ARBA00022989"/>
    </source>
</evidence>
<evidence type="ECO:0000259" key="7">
    <source>
        <dbReference type="Pfam" id="PF13244"/>
    </source>
</evidence>
<organism evidence="8 9">
    <name type="scientific">Marinobacter zhanjiangensis</name>
    <dbReference type="NCBI Taxonomy" id="578215"/>
    <lineage>
        <taxon>Bacteria</taxon>
        <taxon>Pseudomonadati</taxon>
        <taxon>Pseudomonadota</taxon>
        <taxon>Gammaproteobacteria</taxon>
        <taxon>Pseudomonadales</taxon>
        <taxon>Marinobacteraceae</taxon>
        <taxon>Marinobacter</taxon>
    </lineage>
</organism>
<dbReference type="EMBL" id="BMXV01000001">
    <property type="protein sequence ID" value="GGY59789.1"/>
    <property type="molecule type" value="Genomic_DNA"/>
</dbReference>
<sequence>MTSWLLDGLVVFMLLATAVSVLASRSLFRAVVMFIAFGMLMALAWVRLQAPDIALAEAAIGAGLTGVLLLDAVAHFRRGPDKERGGAS</sequence>
<evidence type="ECO:0000313" key="9">
    <source>
        <dbReference type="Proteomes" id="UP000601597"/>
    </source>
</evidence>
<dbReference type="Pfam" id="PF13244">
    <property type="entry name" value="MbhD"/>
    <property type="match status" value="1"/>
</dbReference>
<feature type="transmembrane region" description="Helical" evidence="6">
    <location>
        <begin position="6"/>
        <end position="23"/>
    </location>
</feature>
<name>A0ABQ3AMV5_9GAMM</name>
<dbReference type="RefSeq" id="WP_189571693.1">
    <property type="nucleotide sequence ID" value="NZ_BMXV01000001.1"/>
</dbReference>
<keyword evidence="3 6" id="KW-0812">Transmembrane</keyword>
<proteinExistence type="predicted"/>
<keyword evidence="2" id="KW-1003">Cell membrane</keyword>
<feature type="transmembrane region" description="Helical" evidence="6">
    <location>
        <begin position="54"/>
        <end position="74"/>
    </location>
</feature>
<evidence type="ECO:0000256" key="2">
    <source>
        <dbReference type="ARBA" id="ARBA00022475"/>
    </source>
</evidence>
<evidence type="ECO:0000313" key="8">
    <source>
        <dbReference type="EMBL" id="GGY59789.1"/>
    </source>
</evidence>
<dbReference type="Gene3D" id="1.20.120.1200">
    <property type="entry name" value="NADH-ubiquinone/plastoquinone oxidoreductase chain 6, subunit NuoJ"/>
    <property type="match status" value="1"/>
</dbReference>
<dbReference type="InterPro" id="IPR025383">
    <property type="entry name" value="MrpA_C/MbhD"/>
</dbReference>
<evidence type="ECO:0000256" key="1">
    <source>
        <dbReference type="ARBA" id="ARBA00004651"/>
    </source>
</evidence>
<feature type="transmembrane region" description="Helical" evidence="6">
    <location>
        <begin position="30"/>
        <end position="48"/>
    </location>
</feature>
<evidence type="ECO:0000256" key="5">
    <source>
        <dbReference type="ARBA" id="ARBA00023136"/>
    </source>
</evidence>
<keyword evidence="4 6" id="KW-1133">Transmembrane helix</keyword>
<dbReference type="Proteomes" id="UP000601597">
    <property type="component" value="Unassembled WGS sequence"/>
</dbReference>
<comment type="subcellular location">
    <subcellularLocation>
        <location evidence="1">Cell membrane</location>
        <topology evidence="1">Multi-pass membrane protein</topology>
    </subcellularLocation>
</comment>
<protein>
    <recommendedName>
        <fullName evidence="7">MrpA C-terminal/MbhD domain-containing protein</fullName>
    </recommendedName>
</protein>
<keyword evidence="9" id="KW-1185">Reference proteome</keyword>